<evidence type="ECO:0000256" key="1">
    <source>
        <dbReference type="ARBA" id="ARBA00022741"/>
    </source>
</evidence>
<feature type="coiled-coil region" evidence="8">
    <location>
        <begin position="940"/>
        <end position="1012"/>
    </location>
</feature>
<name>A0ABP1FJQ0_9CHLO</name>
<keyword evidence="2 7" id="KW-0067">ATP-binding</keyword>
<feature type="binding site" evidence="7">
    <location>
        <begin position="173"/>
        <end position="180"/>
    </location>
    <ligand>
        <name>ATP</name>
        <dbReference type="ChEBI" id="CHEBI:30616"/>
    </ligand>
</feature>
<dbReference type="SMART" id="SM00242">
    <property type="entry name" value="MYSc"/>
    <property type="match status" value="1"/>
</dbReference>
<dbReference type="PANTHER" id="PTHR13140:SF781">
    <property type="entry name" value="MYOSIN-15"/>
    <property type="match status" value="1"/>
</dbReference>
<protein>
    <submittedName>
        <fullName evidence="12">G2166 protein</fullName>
    </submittedName>
</protein>
<evidence type="ECO:0000256" key="7">
    <source>
        <dbReference type="PROSITE-ProRule" id="PRU00782"/>
    </source>
</evidence>
<evidence type="ECO:0000313" key="12">
    <source>
        <dbReference type="EMBL" id="CAL5220194.1"/>
    </source>
</evidence>
<evidence type="ECO:0000256" key="6">
    <source>
        <dbReference type="ARBA" id="ARBA00023203"/>
    </source>
</evidence>
<dbReference type="SMART" id="SM00015">
    <property type="entry name" value="IQ"/>
    <property type="match status" value="5"/>
</dbReference>
<evidence type="ECO:0000259" key="11">
    <source>
        <dbReference type="PROSITE" id="PS51456"/>
    </source>
</evidence>
<evidence type="ECO:0000256" key="5">
    <source>
        <dbReference type="ARBA" id="ARBA00023175"/>
    </source>
</evidence>
<evidence type="ECO:0000256" key="2">
    <source>
        <dbReference type="ARBA" id="ARBA00022840"/>
    </source>
</evidence>
<dbReference type="InterPro" id="IPR002710">
    <property type="entry name" value="Dilute_dom"/>
</dbReference>
<feature type="region of interest" description="Actin-binding" evidence="7">
    <location>
        <begin position="682"/>
        <end position="704"/>
    </location>
</feature>
<proteinExistence type="inferred from homology"/>
<keyword evidence="13" id="KW-1185">Reference proteome</keyword>
<dbReference type="InterPro" id="IPR001609">
    <property type="entry name" value="Myosin_head_motor_dom-like"/>
</dbReference>
<dbReference type="Gene3D" id="6.20.240.20">
    <property type="match status" value="1"/>
</dbReference>
<gene>
    <name evidence="12" type="primary">g2166</name>
    <name evidence="12" type="ORF">VP750_LOCUS1853</name>
</gene>
<dbReference type="PANTHER" id="PTHR13140">
    <property type="entry name" value="MYOSIN"/>
    <property type="match status" value="1"/>
</dbReference>
<evidence type="ECO:0000256" key="4">
    <source>
        <dbReference type="ARBA" id="ARBA00023123"/>
    </source>
</evidence>
<dbReference type="Gene3D" id="1.20.120.720">
    <property type="entry name" value="Myosin VI head, motor domain, U50 subdomain"/>
    <property type="match status" value="1"/>
</dbReference>
<dbReference type="PROSITE" id="PS50096">
    <property type="entry name" value="IQ"/>
    <property type="match status" value="4"/>
</dbReference>
<keyword evidence="4 7" id="KW-0518">Myosin</keyword>
<dbReference type="InterPro" id="IPR027417">
    <property type="entry name" value="P-loop_NTPase"/>
</dbReference>
<dbReference type="InterPro" id="IPR000048">
    <property type="entry name" value="IQ_motif_EF-hand-BS"/>
</dbReference>
<evidence type="ECO:0000313" key="13">
    <source>
        <dbReference type="Proteomes" id="UP001497392"/>
    </source>
</evidence>
<organism evidence="12 13">
    <name type="scientific">Coccomyxa viridis</name>
    <dbReference type="NCBI Taxonomy" id="1274662"/>
    <lineage>
        <taxon>Eukaryota</taxon>
        <taxon>Viridiplantae</taxon>
        <taxon>Chlorophyta</taxon>
        <taxon>core chlorophytes</taxon>
        <taxon>Trebouxiophyceae</taxon>
        <taxon>Trebouxiophyceae incertae sedis</taxon>
        <taxon>Coccomyxaceae</taxon>
        <taxon>Coccomyxa</taxon>
    </lineage>
</organism>
<evidence type="ECO:0000256" key="8">
    <source>
        <dbReference type="SAM" id="Coils"/>
    </source>
</evidence>
<feature type="domain" description="Myosin motor" evidence="11">
    <location>
        <begin position="79"/>
        <end position="811"/>
    </location>
</feature>
<feature type="coiled-coil region" evidence="8">
    <location>
        <begin position="1043"/>
        <end position="1077"/>
    </location>
</feature>
<keyword evidence="5 7" id="KW-0505">Motor protein</keyword>
<dbReference type="CDD" id="cd23767">
    <property type="entry name" value="IQCD"/>
    <property type="match status" value="1"/>
</dbReference>
<dbReference type="Pfam" id="PF00612">
    <property type="entry name" value="IQ"/>
    <property type="match status" value="3"/>
</dbReference>
<dbReference type="PROSITE" id="PS51126">
    <property type="entry name" value="DILUTE"/>
    <property type="match status" value="1"/>
</dbReference>
<evidence type="ECO:0000256" key="9">
    <source>
        <dbReference type="SAM" id="MobiDB-lite"/>
    </source>
</evidence>
<dbReference type="Gene3D" id="1.10.10.820">
    <property type="match status" value="1"/>
</dbReference>
<dbReference type="SMART" id="SM01132">
    <property type="entry name" value="DIL"/>
    <property type="match status" value="1"/>
</dbReference>
<accession>A0ABP1FJQ0</accession>
<dbReference type="Proteomes" id="UP001497392">
    <property type="component" value="Unassembled WGS sequence"/>
</dbReference>
<dbReference type="Gene3D" id="1.20.5.190">
    <property type="match status" value="2"/>
</dbReference>
<dbReference type="Gene3D" id="1.20.58.530">
    <property type="match status" value="1"/>
</dbReference>
<comment type="caution">
    <text evidence="12">The sequence shown here is derived from an EMBL/GenBank/DDBJ whole genome shotgun (WGS) entry which is preliminary data.</text>
</comment>
<dbReference type="Pfam" id="PF00063">
    <property type="entry name" value="Myosin_head"/>
    <property type="match status" value="1"/>
</dbReference>
<dbReference type="PROSITE" id="PS51456">
    <property type="entry name" value="MYOSIN_MOTOR"/>
    <property type="match status" value="1"/>
</dbReference>
<keyword evidence="1 7" id="KW-0547">Nucleotide-binding</keyword>
<dbReference type="EMBL" id="CAXHTA020000003">
    <property type="protein sequence ID" value="CAL5220194.1"/>
    <property type="molecule type" value="Genomic_DNA"/>
</dbReference>
<dbReference type="Pfam" id="PF01843">
    <property type="entry name" value="DIL"/>
    <property type="match status" value="1"/>
</dbReference>
<dbReference type="SUPFAM" id="SSF52540">
    <property type="entry name" value="P-loop containing nucleoside triphosphate hydrolases"/>
    <property type="match status" value="1"/>
</dbReference>
<dbReference type="Gene3D" id="3.40.850.10">
    <property type="entry name" value="Kinesin motor domain"/>
    <property type="match status" value="1"/>
</dbReference>
<dbReference type="InterPro" id="IPR036961">
    <property type="entry name" value="Kinesin_motor_dom_sf"/>
</dbReference>
<dbReference type="PRINTS" id="PR00193">
    <property type="entry name" value="MYOSINHEAVY"/>
</dbReference>
<reference evidence="12 13" key="1">
    <citation type="submission" date="2024-06" db="EMBL/GenBank/DDBJ databases">
        <authorList>
            <person name="Kraege A."/>
            <person name="Thomma B."/>
        </authorList>
    </citation>
    <scope>NUCLEOTIDE SEQUENCE [LARGE SCALE GENOMIC DNA]</scope>
</reference>
<feature type="domain" description="Dilute" evidence="10">
    <location>
        <begin position="1343"/>
        <end position="1619"/>
    </location>
</feature>
<evidence type="ECO:0000256" key="3">
    <source>
        <dbReference type="ARBA" id="ARBA00023054"/>
    </source>
</evidence>
<keyword evidence="6 7" id="KW-0009">Actin-binding</keyword>
<comment type="similarity">
    <text evidence="7">Belongs to the TRAFAC class myosin-kinesin ATPase superfamily. Myosin family.</text>
</comment>
<sequence>MSRASAQEQAHHVGSLVWAPERVITDALGHKKTAGWVKGRVVAGKKNAAGETILDVETQGGQRQVLTPSECPLQNERDDTVDDLVKSDFLHEPGLLHTLRVRYTLDMIYTYSGNILIAANPHKRLRSLYGARMMTQYRGIPLGELSPHAYAIAEQAFNAMMIDEQKQAILISGESGAGKTESAKMVMQYLAHRTAPLQSPQKPGQKPQIKSQHAQMLAAEDMTKQAPIEEQVLESNPLLEAFGNAKTVRNDNSSRFGKFTEIDFDGAGRVSGASINTYLLERSRVVSVNAPERSYHIFYQLCAGATPEQQEAYRLEKGAAGFRYLNQASSSAEPCYTLKDVDDGEGLRSTLDAMSIVGIGEAEREAVLRTVAAVLHLGNITFASAPDEGSALSSRSAKEALAACADLLQVEDEALLHALTTRSIETVGEHIVKKLDAAAANASRDALAKNLYARLFDWLVAAINRKISALGSGQRSKRSIGILDIYGFESFKENSFEQLCINLANERLQQQFNQHVFKGEQEEYAREGIDWSYVEFIDNQDCLDVLEGSQDSPSLAVFPLIDEACRLPRATYQDLAHTLRTRLVEHPRFVAPKRPQHAFGIEHYAGRVTYTAEYLLDKNKDFVIAEHVSLLRSSDSHFIQELFAESEAEAAEAMAVANSRGRRGSKSAFKLNSVGAQFRKQLQGLMGTLVQCQPHFIRCIKPNPASQPGQLDPEYVLEQLRAGGVLEAVRIACAGFPTRKLFRPFAQRYAILLANGRGAYRPLDLDSMDERQSAEAVRKILQAAGLDGWQIGKTRVFLRAGQLAQLEGARGRRLTASALIIQAAFRGLQARRTLRDARQAATLIAAHWRGHVGRRLARQHRRDRAATRIASHWRGHRQRKAFLAYRRDNAAVKIQAAVRGHLTRSSFRKATELGRRQAARAALNARRLGAAVTIQKHIRRRNASKRVEALRREAAKWQELEESKLFLETQVAQFQSAKQQEASRADSLAAQVARLQSQLAAAQLDVQTAREQAALAAIEGPSTRQVDDAGKVAELEAAQAAAQGALLAEMDLLRRQKAAAEEQARRMETQVGELASALRSSREEVAAQVAAAIAKDRENSQLWEQVRSAAEEYHAEFAAKESTIATLTAEAESARSHMQAEIDKLRSDMEAEVASVKAAMQKRVEEAVAETEAKASGLRDAREKNVHFSARVVALNARVAAQQKDLRNLTAINASLTQELEQMRSHRSRPAESAPLENGSKMDGDTPPKQRMVGWRGDLQTATSGTPANDWAGLSQEQEALLGALQGGAVARRLPILQIQHGHLASDSIGMPVAAWLLGECLLHWAMRWRAPEVDTAALRLRDSILTSAETEGLTYQAYWLSTTLALGAFLKVRSIGKRDCGNLFKLGDDMIQFGGLHALLAASVADMLPVNVGLLLSEDAKRQSRAATAKRAASGALPHEDGHGAAVKSFEGLMNSPWKGLLGGLSNVLETLRGEGAPPPACRAVVHASLRYIDAELLNALMLRRDACSISAVKALQSGLADIRAWVSYMGVGWCGEVADAEAALEHSSQAVRYLLVGKDDCVRKATKGFDITPDLRRMCSSLTLQQIYKLTEHHHDDWITGSQTTDTLVLLQTLKRVVDSTSPTDENAYTPQRPTSNGNFGTPGNNAFATPASVASQHSLEDEETLLLDPQAAFVLPRKLLTDAARYFVQAPRAFHSAAPGVSLLDRIEMCCRSNVQLPRQLRDRSDFAFLKASQAA</sequence>
<feature type="region of interest" description="Disordered" evidence="9">
    <location>
        <begin position="1220"/>
        <end position="1249"/>
    </location>
</feature>
<keyword evidence="3 8" id="KW-0175">Coiled coil</keyword>
<feature type="region of interest" description="Disordered" evidence="9">
    <location>
        <begin position="1623"/>
        <end position="1647"/>
    </location>
</feature>
<evidence type="ECO:0000259" key="10">
    <source>
        <dbReference type="PROSITE" id="PS51126"/>
    </source>
</evidence>